<dbReference type="Pfam" id="PF04194">
    <property type="entry name" value="PDCD2_C"/>
    <property type="match status" value="1"/>
</dbReference>
<feature type="region of interest" description="Disordered" evidence="1">
    <location>
        <begin position="255"/>
        <end position="277"/>
    </location>
</feature>
<protein>
    <submittedName>
        <fullName evidence="2">Uncharacterized protein</fullName>
    </submittedName>
</protein>
<feature type="region of interest" description="Disordered" evidence="1">
    <location>
        <begin position="215"/>
        <end position="236"/>
    </location>
</feature>
<dbReference type="VEuPathDB" id="FungiDB:M_BR32_EuGene_00069351"/>
<dbReference type="PANTHER" id="PTHR47524:SF1">
    <property type="entry name" value="20S RRNA ACCUMULATION PROTEIN 4"/>
    <property type="match status" value="1"/>
</dbReference>
<sequence>MVNYDSDSSGEGEDYTETDVLLGYTSKEAGAETVSRLGGRPDWIIADKPPSAALAKCKVCKDLMVLLLQLNGELPDRFPGHERRLYVFACRKKSCRRQEGSVRALRGLKASALSNVPAAAAKAPVEKPPAAKPAQPSTGLGESLFGVKPSTGASSGAANPFANPFSTKPQPAAGANPFSTASSKVEAPPAPEAAPAKLEAETKTLPATFAEKLNINNTQPPAGPPPPPEPWPAEDAQPKAYPVSWISDAEYETLEPTPMPRVPTVSMDIDDTAGGSGGKEDKVVFESSMDAQFQKFADRVGENPEQVIRYEYSGSPLLYSKDDKVGKALEAGKIPSCANCGASRVFEVQLAPHAITELEREEDGLDGMDWGTVIVAVCSKDCQERGVGEAEVGYVEEWAGVQWEELTMKR</sequence>
<dbReference type="Proteomes" id="UP000294847">
    <property type="component" value="Chromosome 6"/>
</dbReference>
<accession>A0A4P7NR89</accession>
<dbReference type="EMBL" id="CP034209">
    <property type="protein sequence ID" value="QBZ64917.1"/>
    <property type="molecule type" value="Genomic_DNA"/>
</dbReference>
<organism evidence="2 3">
    <name type="scientific">Pyricularia oryzae</name>
    <name type="common">Rice blast fungus</name>
    <name type="synonym">Magnaporthe oryzae</name>
    <dbReference type="NCBI Taxonomy" id="318829"/>
    <lineage>
        <taxon>Eukaryota</taxon>
        <taxon>Fungi</taxon>
        <taxon>Dikarya</taxon>
        <taxon>Ascomycota</taxon>
        <taxon>Pezizomycotina</taxon>
        <taxon>Sordariomycetes</taxon>
        <taxon>Sordariomycetidae</taxon>
        <taxon>Magnaporthales</taxon>
        <taxon>Pyriculariaceae</taxon>
        <taxon>Pyricularia</taxon>
    </lineage>
</organism>
<dbReference type="OMA" id="HQVIRYS"/>
<evidence type="ECO:0000313" key="2">
    <source>
        <dbReference type="EMBL" id="QBZ64917.1"/>
    </source>
</evidence>
<dbReference type="GO" id="GO:0005737">
    <property type="term" value="C:cytoplasm"/>
    <property type="evidence" value="ECO:0007669"/>
    <property type="project" value="InterPro"/>
</dbReference>
<gene>
    <name evidence="2" type="ORF">PoMZ_06618</name>
</gene>
<dbReference type="GO" id="GO:0030490">
    <property type="term" value="P:maturation of SSU-rRNA"/>
    <property type="evidence" value="ECO:0007669"/>
    <property type="project" value="TreeGrafter"/>
</dbReference>
<evidence type="ECO:0000313" key="3">
    <source>
        <dbReference type="Proteomes" id="UP000294847"/>
    </source>
</evidence>
<proteinExistence type="predicted"/>
<evidence type="ECO:0000256" key="1">
    <source>
        <dbReference type="SAM" id="MobiDB-lite"/>
    </source>
</evidence>
<feature type="region of interest" description="Disordered" evidence="1">
    <location>
        <begin position="121"/>
        <end position="197"/>
    </location>
</feature>
<dbReference type="AlphaFoldDB" id="A0A4P7NR89"/>
<dbReference type="PANTHER" id="PTHR47524">
    <property type="entry name" value="20S RRNA ACCUMULATION PROTEIN 4"/>
    <property type="match status" value="1"/>
</dbReference>
<feature type="compositionally biased region" description="Pro residues" evidence="1">
    <location>
        <begin position="221"/>
        <end position="231"/>
    </location>
</feature>
<name>A0A4P7NR89_PYROR</name>
<dbReference type="InterPro" id="IPR007320">
    <property type="entry name" value="PDCD2_C"/>
</dbReference>
<reference evidence="2 3" key="1">
    <citation type="journal article" date="2019" name="Mol. Biol. Evol.">
        <title>Blast fungal genomes show frequent chromosomal changes, gene gains and losses, and effector gene turnover.</title>
        <authorList>
            <person name="Gomez Luciano L.B."/>
            <person name="Jason Tsai I."/>
            <person name="Chuma I."/>
            <person name="Tosa Y."/>
            <person name="Chen Y.H."/>
            <person name="Li J.Y."/>
            <person name="Li M.Y."/>
            <person name="Jade Lu M.Y."/>
            <person name="Nakayashiki H."/>
            <person name="Li W.H."/>
        </authorList>
    </citation>
    <scope>NUCLEOTIDE SEQUENCE [LARGE SCALE GENOMIC DNA]</scope>
    <source>
        <strain evidence="2">MZ5-1-6</strain>
    </source>
</reference>